<name>A0A3S7S4R0_9GAMM</name>
<dbReference type="NCBIfam" id="NF002967">
    <property type="entry name" value="PRK03641.1"/>
    <property type="match status" value="1"/>
</dbReference>
<sequence>MKLSMVIAGMLVMLIATLAQATTLKLSTDIDLLVLDGHKISGSLLKGADGLELEQGEHQLLFRVERAVSRNAQTAVNWVSQPQIVTFSTRTQSVVIRLPALQTLRDGKHFDKNPQFILVDERGLEVDSKRDALRPQAQVDLEQAMVQYNLDNKVASVPRFAQPMRRSAQAGNVLQDMATSQHPAERMLRLWYLQVDSATRQRFVMLMNALHTS</sequence>
<evidence type="ECO:0000256" key="1">
    <source>
        <dbReference type="ARBA" id="ARBA00008490"/>
    </source>
</evidence>
<comment type="caution">
    <text evidence="5">The sequence shown here is derived from an EMBL/GenBank/DDBJ whole genome shotgun (WGS) entry which is preliminary data.</text>
</comment>
<evidence type="ECO:0000256" key="3">
    <source>
        <dbReference type="SAM" id="SignalP"/>
    </source>
</evidence>
<dbReference type="GeneID" id="67477341"/>
<dbReference type="Pfam" id="PF09829">
    <property type="entry name" value="DUF2057"/>
    <property type="match status" value="1"/>
</dbReference>
<dbReference type="PANTHER" id="PTHR38108:SF1">
    <property type="entry name" value="UPF0319 PROTEIN YCCT"/>
    <property type="match status" value="1"/>
</dbReference>
<evidence type="ECO:0000256" key="2">
    <source>
        <dbReference type="ARBA" id="ARBA00022729"/>
    </source>
</evidence>
<feature type="signal peptide" evidence="3">
    <location>
        <begin position="1"/>
        <end position="21"/>
    </location>
</feature>
<dbReference type="STRING" id="1219360.GCA_001571305_01374"/>
<reference evidence="5 6" key="1">
    <citation type="journal article" date="2019" name="Sci. Rep.">
        <title>Differences in resource use lead to coexistence of seed-transmitted microbial populations.</title>
        <authorList>
            <person name="Torres-Cortes G."/>
            <person name="Garcia B.J."/>
            <person name="Compant S."/>
            <person name="Rezki S."/>
            <person name="Jones P."/>
            <person name="Preveaux A."/>
            <person name="Briand M."/>
            <person name="Roulet A."/>
            <person name="Bouchez O."/>
            <person name="Jacobson D."/>
            <person name="Barret M."/>
        </authorList>
    </citation>
    <scope>NUCLEOTIDE SEQUENCE [LARGE SCALE GENOMIC DNA]</scope>
    <source>
        <strain evidence="5 6">CFBP13511</strain>
    </source>
</reference>
<proteinExistence type="inferred from homology"/>
<evidence type="ECO:0000313" key="4">
    <source>
        <dbReference type="EMBL" id="MBD8107505.1"/>
    </source>
</evidence>
<evidence type="ECO:0000313" key="7">
    <source>
        <dbReference type="Proteomes" id="UP000661012"/>
    </source>
</evidence>
<dbReference type="AlphaFoldDB" id="A0A3S7S4R0"/>
<dbReference type="InterPro" id="IPR018635">
    <property type="entry name" value="UPF0319"/>
</dbReference>
<dbReference type="EMBL" id="QGAC01000004">
    <property type="protein sequence ID" value="TKJ93196.1"/>
    <property type="molecule type" value="Genomic_DNA"/>
</dbReference>
<keyword evidence="7" id="KW-1185">Reference proteome</keyword>
<protein>
    <submittedName>
        <fullName evidence="5">DUF2057 domain-containing protein</fullName>
    </submittedName>
    <submittedName>
        <fullName evidence="4">DUF2057 family protein</fullName>
    </submittedName>
</protein>
<dbReference type="PANTHER" id="PTHR38108">
    <property type="entry name" value="UPF0319 PROTEIN YCCT"/>
    <property type="match status" value="1"/>
</dbReference>
<keyword evidence="2 3" id="KW-0732">Signal</keyword>
<evidence type="ECO:0000313" key="5">
    <source>
        <dbReference type="EMBL" id="TKJ93196.1"/>
    </source>
</evidence>
<comment type="similarity">
    <text evidence="1">Belongs to the UPF0319 family.</text>
</comment>
<dbReference type="OrthoDB" id="6428208at2"/>
<dbReference type="Proteomes" id="UP000306393">
    <property type="component" value="Unassembled WGS sequence"/>
</dbReference>
<dbReference type="KEGG" id="epe:CI789_10880"/>
<organism evidence="5 6">
    <name type="scientific">Erwinia persicina</name>
    <dbReference type="NCBI Taxonomy" id="55211"/>
    <lineage>
        <taxon>Bacteria</taxon>
        <taxon>Pseudomonadati</taxon>
        <taxon>Pseudomonadota</taxon>
        <taxon>Gammaproteobacteria</taxon>
        <taxon>Enterobacterales</taxon>
        <taxon>Erwiniaceae</taxon>
        <taxon>Erwinia</taxon>
    </lineage>
</organism>
<dbReference type="EMBL" id="JACYNN010000009">
    <property type="protein sequence ID" value="MBD8107505.1"/>
    <property type="molecule type" value="Genomic_DNA"/>
</dbReference>
<gene>
    <name evidence="5" type="ORF">EpCFBP13511_05850</name>
    <name evidence="4" type="ORF">IFT93_13970</name>
</gene>
<feature type="chain" id="PRO_5030083802" evidence="3">
    <location>
        <begin position="22"/>
        <end position="213"/>
    </location>
</feature>
<reference evidence="4 7" key="2">
    <citation type="journal article" date="2020" name="FEMS Microbiol. Ecol.">
        <title>Temporal dynamics of bacterial communities during seed development and maturation.</title>
        <authorList>
            <person name="Chesneau G."/>
            <person name="Torres-Cortes G."/>
            <person name="Briand M."/>
            <person name="Darrasse A."/>
            <person name="Preveaux A."/>
            <person name="Marais C."/>
            <person name="Jacques M.A."/>
            <person name="Shade A."/>
            <person name="Barret M."/>
        </authorList>
    </citation>
    <scope>NUCLEOTIDE SEQUENCE [LARGE SCALE GENOMIC DNA]</scope>
    <source>
        <strain evidence="4 7">CFBP13732</strain>
    </source>
</reference>
<dbReference type="RefSeq" id="WP_062743829.1">
    <property type="nucleotide sequence ID" value="NZ_CP022725.1"/>
</dbReference>
<evidence type="ECO:0000313" key="6">
    <source>
        <dbReference type="Proteomes" id="UP000306393"/>
    </source>
</evidence>
<dbReference type="Proteomes" id="UP000661012">
    <property type="component" value="Unassembled WGS sequence"/>
</dbReference>
<accession>A0A3S7S4R0</accession>